<dbReference type="OrthoDB" id="6776127at2759"/>
<protein>
    <submittedName>
        <fullName evidence="1">Uncharacterized protein</fullName>
    </submittedName>
</protein>
<evidence type="ECO:0000313" key="1">
    <source>
        <dbReference type="EMBL" id="GBN80086.1"/>
    </source>
</evidence>
<gene>
    <name evidence="1" type="ORF">AVEN_137864_1</name>
    <name evidence="2" type="ORF">AVEN_198707_1</name>
</gene>
<dbReference type="Proteomes" id="UP000499080">
    <property type="component" value="Unassembled WGS sequence"/>
</dbReference>
<organism evidence="1 3">
    <name type="scientific">Araneus ventricosus</name>
    <name type="common">Orbweaver spider</name>
    <name type="synonym">Epeira ventricosa</name>
    <dbReference type="NCBI Taxonomy" id="182803"/>
    <lineage>
        <taxon>Eukaryota</taxon>
        <taxon>Metazoa</taxon>
        <taxon>Ecdysozoa</taxon>
        <taxon>Arthropoda</taxon>
        <taxon>Chelicerata</taxon>
        <taxon>Arachnida</taxon>
        <taxon>Araneae</taxon>
        <taxon>Araneomorphae</taxon>
        <taxon>Entelegynae</taxon>
        <taxon>Araneoidea</taxon>
        <taxon>Araneidae</taxon>
        <taxon>Araneus</taxon>
    </lineage>
</organism>
<comment type="caution">
    <text evidence="1">The sequence shown here is derived from an EMBL/GenBank/DDBJ whole genome shotgun (WGS) entry which is preliminary data.</text>
</comment>
<proteinExistence type="predicted"/>
<sequence length="90" mass="10281">MGNKLGDLKSLPDLFSDTGNEIDFVHSISSESSDDSFIQSFRMQGRDQTPKKAKKIVANPMKWKCNTRKIAYQTGKSYISKRGEMFQKQE</sequence>
<accession>A0A4Y2RXH0</accession>
<reference evidence="1 3" key="1">
    <citation type="journal article" date="2019" name="Sci. Rep.">
        <title>Orb-weaving spider Araneus ventricosus genome elucidates the spidroin gene catalogue.</title>
        <authorList>
            <person name="Kono N."/>
            <person name="Nakamura H."/>
            <person name="Ohtoshi R."/>
            <person name="Moran D.A.P."/>
            <person name="Shinohara A."/>
            <person name="Yoshida Y."/>
            <person name="Fujiwara M."/>
            <person name="Mori M."/>
            <person name="Tomita M."/>
            <person name="Arakawa K."/>
        </authorList>
    </citation>
    <scope>NUCLEOTIDE SEQUENCE [LARGE SCALE GENOMIC DNA]</scope>
</reference>
<evidence type="ECO:0000313" key="3">
    <source>
        <dbReference type="Proteomes" id="UP000499080"/>
    </source>
</evidence>
<keyword evidence="3" id="KW-1185">Reference proteome</keyword>
<evidence type="ECO:0000313" key="2">
    <source>
        <dbReference type="EMBL" id="GBN80095.1"/>
    </source>
</evidence>
<name>A0A4Y2RXH0_ARAVE</name>
<dbReference type="EMBL" id="BGPR01018773">
    <property type="protein sequence ID" value="GBN80095.1"/>
    <property type="molecule type" value="Genomic_DNA"/>
</dbReference>
<dbReference type="EMBL" id="BGPR01018770">
    <property type="protein sequence ID" value="GBN80086.1"/>
    <property type="molecule type" value="Genomic_DNA"/>
</dbReference>
<dbReference type="AlphaFoldDB" id="A0A4Y2RXH0"/>